<reference evidence="1" key="3">
    <citation type="submission" date="2022-06" db="UniProtKB">
        <authorList>
            <consortium name="EnsemblPlants"/>
        </authorList>
    </citation>
    <scope>IDENTIFICATION</scope>
</reference>
<dbReference type="AlphaFoldDB" id="A0A8R7TXA6"/>
<evidence type="ECO:0000313" key="1">
    <source>
        <dbReference type="EnsemblPlants" id="TuG1812G0300003418.01.T01.cds393219"/>
    </source>
</evidence>
<evidence type="ECO:0000313" key="2">
    <source>
        <dbReference type="Proteomes" id="UP000015106"/>
    </source>
</evidence>
<proteinExistence type="predicted"/>
<accession>A0A8R7TXA6</accession>
<dbReference type="Gramene" id="TuG1812G0300003418.01.T01">
    <property type="protein sequence ID" value="TuG1812G0300003418.01.T01.cds393219"/>
    <property type="gene ID" value="TuG1812G0300003418.01"/>
</dbReference>
<sequence length="58" mass="6507">MIARKQVQASDTCGSVKKANSPKGLYIHFFSKKGFSLDVNAEQNHVPLFHFFSYVSSN</sequence>
<reference evidence="2" key="1">
    <citation type="journal article" date="2013" name="Nature">
        <title>Draft genome of the wheat A-genome progenitor Triticum urartu.</title>
        <authorList>
            <person name="Ling H.Q."/>
            <person name="Zhao S."/>
            <person name="Liu D."/>
            <person name="Wang J."/>
            <person name="Sun H."/>
            <person name="Zhang C."/>
            <person name="Fan H."/>
            <person name="Li D."/>
            <person name="Dong L."/>
            <person name="Tao Y."/>
            <person name="Gao C."/>
            <person name="Wu H."/>
            <person name="Li Y."/>
            <person name="Cui Y."/>
            <person name="Guo X."/>
            <person name="Zheng S."/>
            <person name="Wang B."/>
            <person name="Yu K."/>
            <person name="Liang Q."/>
            <person name="Yang W."/>
            <person name="Lou X."/>
            <person name="Chen J."/>
            <person name="Feng M."/>
            <person name="Jian J."/>
            <person name="Zhang X."/>
            <person name="Luo G."/>
            <person name="Jiang Y."/>
            <person name="Liu J."/>
            <person name="Wang Z."/>
            <person name="Sha Y."/>
            <person name="Zhang B."/>
            <person name="Wu H."/>
            <person name="Tang D."/>
            <person name="Shen Q."/>
            <person name="Xue P."/>
            <person name="Zou S."/>
            <person name="Wang X."/>
            <person name="Liu X."/>
            <person name="Wang F."/>
            <person name="Yang Y."/>
            <person name="An X."/>
            <person name="Dong Z."/>
            <person name="Zhang K."/>
            <person name="Zhang X."/>
            <person name="Luo M.C."/>
            <person name="Dvorak J."/>
            <person name="Tong Y."/>
            <person name="Wang J."/>
            <person name="Yang H."/>
            <person name="Li Z."/>
            <person name="Wang D."/>
            <person name="Zhang A."/>
            <person name="Wang J."/>
        </authorList>
    </citation>
    <scope>NUCLEOTIDE SEQUENCE</scope>
    <source>
        <strain evidence="2">cv. G1812</strain>
    </source>
</reference>
<reference evidence="1" key="2">
    <citation type="submission" date="2018-03" db="EMBL/GenBank/DDBJ databases">
        <title>The Triticum urartu genome reveals the dynamic nature of wheat genome evolution.</title>
        <authorList>
            <person name="Ling H."/>
            <person name="Ma B."/>
            <person name="Shi X."/>
            <person name="Liu H."/>
            <person name="Dong L."/>
            <person name="Sun H."/>
            <person name="Cao Y."/>
            <person name="Gao Q."/>
            <person name="Zheng S."/>
            <person name="Li Y."/>
            <person name="Yu Y."/>
            <person name="Du H."/>
            <person name="Qi M."/>
            <person name="Li Y."/>
            <person name="Yu H."/>
            <person name="Cui Y."/>
            <person name="Wang N."/>
            <person name="Chen C."/>
            <person name="Wu H."/>
            <person name="Zhao Y."/>
            <person name="Zhang J."/>
            <person name="Li Y."/>
            <person name="Zhou W."/>
            <person name="Zhang B."/>
            <person name="Hu W."/>
            <person name="Eijk M."/>
            <person name="Tang J."/>
            <person name="Witsenboer H."/>
            <person name="Zhao S."/>
            <person name="Li Z."/>
            <person name="Zhang A."/>
            <person name="Wang D."/>
            <person name="Liang C."/>
        </authorList>
    </citation>
    <scope>NUCLEOTIDE SEQUENCE [LARGE SCALE GENOMIC DNA]</scope>
    <source>
        <strain evidence="1">cv. G1812</strain>
    </source>
</reference>
<dbReference type="Proteomes" id="UP000015106">
    <property type="component" value="Chromosome 3"/>
</dbReference>
<keyword evidence="2" id="KW-1185">Reference proteome</keyword>
<name>A0A8R7TXA6_TRIUA</name>
<organism evidence="1 2">
    <name type="scientific">Triticum urartu</name>
    <name type="common">Red wild einkorn</name>
    <name type="synonym">Crithodium urartu</name>
    <dbReference type="NCBI Taxonomy" id="4572"/>
    <lineage>
        <taxon>Eukaryota</taxon>
        <taxon>Viridiplantae</taxon>
        <taxon>Streptophyta</taxon>
        <taxon>Embryophyta</taxon>
        <taxon>Tracheophyta</taxon>
        <taxon>Spermatophyta</taxon>
        <taxon>Magnoliopsida</taxon>
        <taxon>Liliopsida</taxon>
        <taxon>Poales</taxon>
        <taxon>Poaceae</taxon>
        <taxon>BOP clade</taxon>
        <taxon>Pooideae</taxon>
        <taxon>Triticodae</taxon>
        <taxon>Triticeae</taxon>
        <taxon>Triticinae</taxon>
        <taxon>Triticum</taxon>
    </lineage>
</organism>
<protein>
    <submittedName>
        <fullName evidence="1">Uncharacterized protein</fullName>
    </submittedName>
</protein>
<dbReference type="EnsemblPlants" id="TuG1812G0300003418.01.T01">
    <property type="protein sequence ID" value="TuG1812G0300003418.01.T01.cds393219"/>
    <property type="gene ID" value="TuG1812G0300003418.01"/>
</dbReference>